<evidence type="ECO:0000256" key="1">
    <source>
        <dbReference type="SAM" id="Phobius"/>
    </source>
</evidence>
<dbReference type="OrthoDB" id="3267755at2"/>
<keyword evidence="3" id="KW-1185">Reference proteome</keyword>
<name>A0A3N0EHP7_9ACTN</name>
<sequence length="128" mass="12935">MRTLCAVVLAFEAIVIGLAVPVAIQLGGHPPATAGVVWGGLAAAALLLAAVQRFRWAHYAGWVLQALFLTSGFLVPGLAVLGVVFAGLWVAATVVGRRTDAMRLAADDAAEGAEDASAQAGGSAERNG</sequence>
<comment type="caution">
    <text evidence="2">The sequence shown here is derived from an EMBL/GenBank/DDBJ whole genome shotgun (WGS) entry which is preliminary data.</text>
</comment>
<gene>
    <name evidence="2" type="ORF">EFW17_00430</name>
</gene>
<dbReference type="AlphaFoldDB" id="A0A3N0EHP7"/>
<keyword evidence="1" id="KW-0812">Transmembrane</keyword>
<feature type="transmembrane region" description="Helical" evidence="1">
    <location>
        <begin position="35"/>
        <end position="54"/>
    </location>
</feature>
<keyword evidence="1" id="KW-0472">Membrane</keyword>
<proteinExistence type="predicted"/>
<evidence type="ECO:0000313" key="3">
    <source>
        <dbReference type="Proteomes" id="UP000269198"/>
    </source>
</evidence>
<dbReference type="Pfam" id="PF14017">
    <property type="entry name" value="DUF4233"/>
    <property type="match status" value="1"/>
</dbReference>
<dbReference type="Proteomes" id="UP000269198">
    <property type="component" value="Unassembled WGS sequence"/>
</dbReference>
<reference evidence="2 3" key="1">
    <citation type="submission" date="2018-11" db="EMBL/GenBank/DDBJ databases">
        <title>The genome draft of YIM 96095.</title>
        <authorList>
            <person name="Tang S.-K."/>
            <person name="Chunyu W.-X."/>
            <person name="Feng Y.-Z."/>
        </authorList>
    </citation>
    <scope>NUCLEOTIDE SEQUENCE [LARGE SCALE GENOMIC DNA]</scope>
    <source>
        <strain evidence="2 3">YIM 96095</strain>
    </source>
</reference>
<dbReference type="EMBL" id="RJMB01000001">
    <property type="protein sequence ID" value="RNL87341.1"/>
    <property type="molecule type" value="Genomic_DNA"/>
</dbReference>
<keyword evidence="1" id="KW-1133">Transmembrane helix</keyword>
<feature type="transmembrane region" description="Helical" evidence="1">
    <location>
        <begin position="66"/>
        <end position="92"/>
    </location>
</feature>
<dbReference type="InterPro" id="IPR025327">
    <property type="entry name" value="DUF4233"/>
</dbReference>
<dbReference type="RefSeq" id="WP_123199205.1">
    <property type="nucleotide sequence ID" value="NZ_RJMB01000001.1"/>
</dbReference>
<organism evidence="2 3">
    <name type="scientific">Halostreptopolyspora alba</name>
    <dbReference type="NCBI Taxonomy" id="2487137"/>
    <lineage>
        <taxon>Bacteria</taxon>
        <taxon>Bacillati</taxon>
        <taxon>Actinomycetota</taxon>
        <taxon>Actinomycetes</taxon>
        <taxon>Streptosporangiales</taxon>
        <taxon>Nocardiopsidaceae</taxon>
        <taxon>Halostreptopolyspora</taxon>
    </lineage>
</organism>
<evidence type="ECO:0000313" key="2">
    <source>
        <dbReference type="EMBL" id="RNL87341.1"/>
    </source>
</evidence>
<accession>A0A3N0EHP7</accession>
<protein>
    <submittedName>
        <fullName evidence="2">DUF4233 domain-containing protein</fullName>
    </submittedName>
</protein>